<dbReference type="AlphaFoldDB" id="A0A3P8SG61"/>
<dbReference type="Ensembl" id="ENSAPET00000011425.1">
    <property type="protein sequence ID" value="ENSAPEP00000011121.1"/>
    <property type="gene ID" value="ENSAPEG00000007969.1"/>
</dbReference>
<sequence>WILRTHSSSLAMSVSSSHGFTSNRIEDLAMRAGSARGGGGAHLVVRAKQVDVVVVIICCGGGAGGLLHTWQTDRQGAGFTSL</sequence>
<dbReference type="Proteomes" id="UP000265080">
    <property type="component" value="Chromosome 24"/>
</dbReference>
<evidence type="ECO:0000313" key="2">
    <source>
        <dbReference type="Proteomes" id="UP000265080"/>
    </source>
</evidence>
<name>A0A3P8SG61_AMPPE</name>
<evidence type="ECO:0000313" key="1">
    <source>
        <dbReference type="Ensembl" id="ENSAPEP00000011121.1"/>
    </source>
</evidence>
<dbReference type="GeneTree" id="ENSGT00970000193449"/>
<reference evidence="1" key="2">
    <citation type="submission" date="2025-08" db="UniProtKB">
        <authorList>
            <consortium name="Ensembl"/>
        </authorList>
    </citation>
    <scope>IDENTIFICATION</scope>
</reference>
<reference evidence="1" key="3">
    <citation type="submission" date="2025-09" db="UniProtKB">
        <authorList>
            <consortium name="Ensembl"/>
        </authorList>
    </citation>
    <scope>IDENTIFICATION</scope>
</reference>
<keyword evidence="2" id="KW-1185">Reference proteome</keyword>
<proteinExistence type="predicted"/>
<dbReference type="OMA" id="MWILRTH"/>
<protein>
    <submittedName>
        <fullName evidence="1">Uncharacterized protein</fullName>
    </submittedName>
</protein>
<reference evidence="1 2" key="1">
    <citation type="submission" date="2018-03" db="EMBL/GenBank/DDBJ databases">
        <title>Finding Nemo's genes: A chromosome-scale reference assembly of the genome of the orange clownfish Amphiprion percula.</title>
        <authorList>
            <person name="Lehmann R."/>
        </authorList>
    </citation>
    <scope>NUCLEOTIDE SEQUENCE</scope>
</reference>
<organism evidence="1 2">
    <name type="scientific">Amphiprion percula</name>
    <name type="common">Orange clownfish</name>
    <name type="synonym">Lutjanus percula</name>
    <dbReference type="NCBI Taxonomy" id="161767"/>
    <lineage>
        <taxon>Eukaryota</taxon>
        <taxon>Metazoa</taxon>
        <taxon>Chordata</taxon>
        <taxon>Craniata</taxon>
        <taxon>Vertebrata</taxon>
        <taxon>Euteleostomi</taxon>
        <taxon>Actinopterygii</taxon>
        <taxon>Neopterygii</taxon>
        <taxon>Teleostei</taxon>
        <taxon>Neoteleostei</taxon>
        <taxon>Acanthomorphata</taxon>
        <taxon>Ovalentaria</taxon>
        <taxon>Pomacentridae</taxon>
        <taxon>Amphiprion</taxon>
    </lineage>
</organism>
<accession>A0A3P8SG61</accession>